<dbReference type="InterPro" id="IPR000835">
    <property type="entry name" value="HTH_MarR-typ"/>
</dbReference>
<dbReference type="RefSeq" id="WP_007427923.1">
    <property type="nucleotide sequence ID" value="NZ_AMGO01000068.1"/>
</dbReference>
<evidence type="ECO:0000313" key="2">
    <source>
        <dbReference type="EMBL" id="EKE43180.1"/>
    </source>
</evidence>
<dbReference type="EMBL" id="AMGO01000068">
    <property type="protein sequence ID" value="EKE43180.1"/>
    <property type="molecule type" value="Genomic_DNA"/>
</dbReference>
<gene>
    <name evidence="2" type="ORF">OCGS_2771</name>
</gene>
<evidence type="ECO:0000313" key="3">
    <source>
        <dbReference type="Proteomes" id="UP000006765"/>
    </source>
</evidence>
<dbReference type="PANTHER" id="PTHR33164">
    <property type="entry name" value="TRANSCRIPTIONAL REGULATOR, MARR FAMILY"/>
    <property type="match status" value="1"/>
</dbReference>
<dbReference type="GO" id="GO:0006950">
    <property type="term" value="P:response to stress"/>
    <property type="evidence" value="ECO:0007669"/>
    <property type="project" value="TreeGrafter"/>
</dbReference>
<sequence length="149" mass="16772">MSDAIAKRRLRLWIRMLGVTRFVEAGLRDYLRREHGTSLPRFDVMAALWRRGVPVAMGELSRMLLVSNGNATDVVGRLEGEGLVVRSPCDRDRRTVRVALTDRGRATFETMAAGHERELNRMLGALDEGDLDAMRDGLRKVGPKREARA</sequence>
<dbReference type="AlphaFoldDB" id="K2I2V1"/>
<dbReference type="SMART" id="SM00347">
    <property type="entry name" value="HTH_MARR"/>
    <property type="match status" value="1"/>
</dbReference>
<dbReference type="PRINTS" id="PR00598">
    <property type="entry name" value="HTHMARR"/>
</dbReference>
<dbReference type="PATRIC" id="fig|1231392.3.peg.2788"/>
<dbReference type="InterPro" id="IPR036388">
    <property type="entry name" value="WH-like_DNA-bd_sf"/>
</dbReference>
<dbReference type="eggNOG" id="COG1846">
    <property type="taxonomic scope" value="Bacteria"/>
</dbReference>
<dbReference type="Gene3D" id="1.10.10.10">
    <property type="entry name" value="Winged helix-like DNA-binding domain superfamily/Winged helix DNA-binding domain"/>
    <property type="match status" value="1"/>
</dbReference>
<comment type="caution">
    <text evidence="2">The sequence shown here is derived from an EMBL/GenBank/DDBJ whole genome shotgun (WGS) entry which is preliminary data.</text>
</comment>
<accession>K2I2V1</accession>
<organism evidence="2 3">
    <name type="scientific">Oceaniovalibus guishaninsula JLT2003</name>
    <dbReference type="NCBI Taxonomy" id="1231392"/>
    <lineage>
        <taxon>Bacteria</taxon>
        <taxon>Pseudomonadati</taxon>
        <taxon>Pseudomonadota</taxon>
        <taxon>Alphaproteobacteria</taxon>
        <taxon>Rhodobacterales</taxon>
        <taxon>Roseobacteraceae</taxon>
        <taxon>Oceaniovalibus</taxon>
    </lineage>
</organism>
<dbReference type="InterPro" id="IPR036390">
    <property type="entry name" value="WH_DNA-bd_sf"/>
</dbReference>
<feature type="domain" description="HTH marR-type" evidence="1">
    <location>
        <begin position="9"/>
        <end position="143"/>
    </location>
</feature>
<dbReference type="STRING" id="1231392.OCGS_2771"/>
<dbReference type="SUPFAM" id="SSF46785">
    <property type="entry name" value="Winged helix' DNA-binding domain"/>
    <property type="match status" value="1"/>
</dbReference>
<dbReference type="OrthoDB" id="7063965at2"/>
<dbReference type="GO" id="GO:0003700">
    <property type="term" value="F:DNA-binding transcription factor activity"/>
    <property type="evidence" value="ECO:0007669"/>
    <property type="project" value="InterPro"/>
</dbReference>
<dbReference type="PROSITE" id="PS50995">
    <property type="entry name" value="HTH_MARR_2"/>
    <property type="match status" value="1"/>
</dbReference>
<name>K2I2V1_9RHOB</name>
<keyword evidence="3" id="KW-1185">Reference proteome</keyword>
<protein>
    <recommendedName>
        <fullName evidence="1">HTH marR-type domain-containing protein</fullName>
    </recommendedName>
</protein>
<dbReference type="InterPro" id="IPR039422">
    <property type="entry name" value="MarR/SlyA-like"/>
</dbReference>
<reference evidence="2 3" key="1">
    <citation type="journal article" date="2012" name="J. Bacteriol.">
        <title>Draft Genome Sequence of Oceaniovalibus guishaninsula JLT2003T.</title>
        <authorList>
            <person name="Tang K."/>
            <person name="Liu K."/>
            <person name="Jiao N."/>
        </authorList>
    </citation>
    <scope>NUCLEOTIDE SEQUENCE [LARGE SCALE GENOMIC DNA]</scope>
    <source>
        <strain evidence="2 3">JLT2003</strain>
    </source>
</reference>
<dbReference type="Pfam" id="PF01047">
    <property type="entry name" value="MarR"/>
    <property type="match status" value="1"/>
</dbReference>
<proteinExistence type="predicted"/>
<dbReference type="PANTHER" id="PTHR33164:SF43">
    <property type="entry name" value="HTH-TYPE TRANSCRIPTIONAL REPRESSOR YETL"/>
    <property type="match status" value="1"/>
</dbReference>
<dbReference type="Proteomes" id="UP000006765">
    <property type="component" value="Unassembled WGS sequence"/>
</dbReference>
<evidence type="ECO:0000259" key="1">
    <source>
        <dbReference type="PROSITE" id="PS50995"/>
    </source>
</evidence>